<dbReference type="PANTHER" id="PTHR30590:SF2">
    <property type="entry name" value="INNER MEMBRANE PROTEIN"/>
    <property type="match status" value="1"/>
</dbReference>
<sequence length="394" mass="43634">MGAPLSTRSARIDALRGLAVFGILLINMWGFVYGYTALRYGVVDMTATSGDRLAVFFAAAFAEQKFYPIFAFLFGAGFVLQMRSLEERSGLDEAKAIYRRRLTWLLVAGVLHGALLWFGDILTAYALTGFWLLRRAGDAWSGIKQSIRLTVLVNMALLLLTAFILASVAGMPDYGADTASEALLANDIYTRGGWIDVTLARIKDFRLNISGFWLFVPRIALLFLLGVAAVQRGWLTHPEQHRALWWRVLLAGVFIALPLNVWFGYEALGWALEPEGSSRAFHLASLILEVSGPALAAAYIAVFMLAGERAMAKVAALLAPVGRMALTNYLMQSLACGFLLHAYGLGLGASLSRAQLMALWAGIVLTQIPFSRWWMSRHDQGPMEAIWRRYTYRH</sequence>
<organism evidence="3 4">
    <name type="scientific">Massilia soli</name>
    <dbReference type="NCBI Taxonomy" id="2792854"/>
    <lineage>
        <taxon>Bacteria</taxon>
        <taxon>Pseudomonadati</taxon>
        <taxon>Pseudomonadota</taxon>
        <taxon>Betaproteobacteria</taxon>
        <taxon>Burkholderiales</taxon>
        <taxon>Oxalobacteraceae</taxon>
        <taxon>Telluria group</taxon>
        <taxon>Massilia</taxon>
    </lineage>
</organism>
<keyword evidence="1" id="KW-0812">Transmembrane</keyword>
<dbReference type="InterPro" id="IPR007349">
    <property type="entry name" value="DUF418"/>
</dbReference>
<feature type="transmembrane region" description="Helical" evidence="1">
    <location>
        <begin position="243"/>
        <end position="265"/>
    </location>
</feature>
<evidence type="ECO:0000313" key="3">
    <source>
        <dbReference type="EMBL" id="MBZ2209707.1"/>
    </source>
</evidence>
<reference evidence="3 4" key="1">
    <citation type="submission" date="2021-01" db="EMBL/GenBank/DDBJ databases">
        <authorList>
            <person name="Ruan W."/>
            <person name="Khan S.A."/>
            <person name="Jeon C.O."/>
        </authorList>
    </citation>
    <scope>NUCLEOTIDE SEQUENCE [LARGE SCALE GENOMIC DNA]</scope>
    <source>
        <strain evidence="3 4">R798</strain>
    </source>
</reference>
<feature type="domain" description="DUF418" evidence="2">
    <location>
        <begin position="230"/>
        <end position="393"/>
    </location>
</feature>
<feature type="transmembrane region" description="Helical" evidence="1">
    <location>
        <begin position="357"/>
        <end position="375"/>
    </location>
</feature>
<dbReference type="PANTHER" id="PTHR30590">
    <property type="entry name" value="INNER MEMBRANE PROTEIN"/>
    <property type="match status" value="1"/>
</dbReference>
<evidence type="ECO:0000313" key="4">
    <source>
        <dbReference type="Proteomes" id="UP000809349"/>
    </source>
</evidence>
<keyword evidence="1" id="KW-1133">Transmembrane helix</keyword>
<name>A0ABS7SUS4_9BURK</name>
<feature type="transmembrane region" description="Helical" evidence="1">
    <location>
        <begin position="286"/>
        <end position="306"/>
    </location>
</feature>
<evidence type="ECO:0000259" key="2">
    <source>
        <dbReference type="Pfam" id="PF04235"/>
    </source>
</evidence>
<dbReference type="EMBL" id="JAFBIL020000009">
    <property type="protein sequence ID" value="MBZ2209707.1"/>
    <property type="molecule type" value="Genomic_DNA"/>
</dbReference>
<dbReference type="Pfam" id="PF04235">
    <property type="entry name" value="DUF418"/>
    <property type="match status" value="1"/>
</dbReference>
<dbReference type="InterPro" id="IPR052529">
    <property type="entry name" value="Bact_Transport_Assoc"/>
</dbReference>
<feature type="transmembrane region" description="Helical" evidence="1">
    <location>
        <begin position="326"/>
        <end position="345"/>
    </location>
</feature>
<feature type="transmembrane region" description="Helical" evidence="1">
    <location>
        <begin position="14"/>
        <end position="35"/>
    </location>
</feature>
<feature type="transmembrane region" description="Helical" evidence="1">
    <location>
        <begin position="55"/>
        <end position="81"/>
    </location>
</feature>
<comment type="caution">
    <text evidence="3">The sequence shown here is derived from an EMBL/GenBank/DDBJ whole genome shotgun (WGS) entry which is preliminary data.</text>
</comment>
<dbReference type="RefSeq" id="WP_223470216.1">
    <property type="nucleotide sequence ID" value="NZ_JAFBIL020000009.1"/>
</dbReference>
<keyword evidence="1" id="KW-0472">Membrane</keyword>
<keyword evidence="4" id="KW-1185">Reference proteome</keyword>
<dbReference type="Proteomes" id="UP000809349">
    <property type="component" value="Unassembled WGS sequence"/>
</dbReference>
<proteinExistence type="predicted"/>
<feature type="transmembrane region" description="Helical" evidence="1">
    <location>
        <begin position="102"/>
        <end position="127"/>
    </location>
</feature>
<feature type="transmembrane region" description="Helical" evidence="1">
    <location>
        <begin position="211"/>
        <end position="231"/>
    </location>
</feature>
<evidence type="ECO:0000256" key="1">
    <source>
        <dbReference type="SAM" id="Phobius"/>
    </source>
</evidence>
<gene>
    <name evidence="3" type="ORF">I4X03_020755</name>
</gene>
<protein>
    <submittedName>
        <fullName evidence="3">DUF418 domain-containing protein</fullName>
    </submittedName>
</protein>
<reference evidence="3 4" key="2">
    <citation type="submission" date="2021-08" db="EMBL/GenBank/DDBJ databases">
        <title>Massilia sp. R798.</title>
        <authorList>
            <person name="Baek J.H."/>
            <person name="Jung H.S."/>
            <person name="Kim K.R."/>
            <person name="Jeon C.O."/>
        </authorList>
    </citation>
    <scope>NUCLEOTIDE SEQUENCE [LARGE SCALE GENOMIC DNA]</scope>
    <source>
        <strain evidence="3 4">R798</strain>
    </source>
</reference>
<feature type="transmembrane region" description="Helical" evidence="1">
    <location>
        <begin position="147"/>
        <end position="166"/>
    </location>
</feature>
<accession>A0ABS7SUS4</accession>